<gene>
    <name evidence="9" type="ORF">SA2016_0739</name>
</gene>
<proteinExistence type="inferred from homology"/>
<comment type="similarity">
    <text evidence="6 7">Belongs to the FliO/MopB family.</text>
</comment>
<keyword evidence="1 7" id="KW-1003">Cell membrane</keyword>
<dbReference type="STRING" id="37927.SA2016_0739"/>
<feature type="transmembrane region" description="Helical" evidence="7">
    <location>
        <begin position="6"/>
        <end position="24"/>
    </location>
</feature>
<evidence type="ECO:0000256" key="6">
    <source>
        <dbReference type="ARBA" id="ARBA00037937"/>
    </source>
</evidence>
<keyword evidence="5 7" id="KW-0975">Bacterial flagellum</keyword>
<keyword evidence="9" id="KW-0966">Cell projection</keyword>
<evidence type="ECO:0000256" key="4">
    <source>
        <dbReference type="ARBA" id="ARBA00023136"/>
    </source>
</evidence>
<sequence length="143" mass="14914">MLGLRVLVSLGAVLGVMWLLYRRLRRGPAAAKGRPLSLVSRQSVGPKASVVLVDTDGKRFMLGVTEHGISVLHTAEAPAPEPAEAEAPTAATRRAARHGASFDAELAAQQGRLAGQPAPLAGSLLDPGTWRLAAAALRGGRRQ</sequence>
<evidence type="ECO:0000256" key="2">
    <source>
        <dbReference type="ARBA" id="ARBA00022692"/>
    </source>
</evidence>
<reference evidence="9 10" key="1">
    <citation type="submission" date="2016-02" db="EMBL/GenBank/DDBJ databases">
        <title>Complete genome of Sinomonas atrocyanea KCTC 3377.</title>
        <authorList>
            <person name="Kim K.M."/>
        </authorList>
    </citation>
    <scope>NUCLEOTIDE SEQUENCE [LARGE SCALE GENOMIC DNA]</scope>
    <source>
        <strain evidence="9 10">KCTC 3377</strain>
    </source>
</reference>
<evidence type="ECO:0000256" key="5">
    <source>
        <dbReference type="ARBA" id="ARBA00023143"/>
    </source>
</evidence>
<dbReference type="AlphaFoldDB" id="A0A126ZW70"/>
<feature type="region of interest" description="Disordered" evidence="8">
    <location>
        <begin position="75"/>
        <end position="101"/>
    </location>
</feature>
<keyword evidence="10" id="KW-1185">Reference proteome</keyword>
<dbReference type="KEGG" id="satk:SA2016_0739"/>
<protein>
    <recommendedName>
        <fullName evidence="7">Flagellar protein</fullName>
    </recommendedName>
</protein>
<evidence type="ECO:0000256" key="3">
    <source>
        <dbReference type="ARBA" id="ARBA00022989"/>
    </source>
</evidence>
<accession>A0A126ZW70</accession>
<dbReference type="NCBIfam" id="TIGR03500">
    <property type="entry name" value="FliO_TIGR"/>
    <property type="match status" value="1"/>
</dbReference>
<dbReference type="PANTHER" id="PTHR38766">
    <property type="entry name" value="FLAGELLAR PROTEIN FLIO"/>
    <property type="match status" value="1"/>
</dbReference>
<evidence type="ECO:0000313" key="10">
    <source>
        <dbReference type="Proteomes" id="UP000070134"/>
    </source>
</evidence>
<keyword evidence="9" id="KW-0969">Cilium</keyword>
<dbReference type="Pfam" id="PF04347">
    <property type="entry name" value="FliO"/>
    <property type="match status" value="1"/>
</dbReference>
<keyword evidence="3 7" id="KW-1133">Transmembrane helix</keyword>
<dbReference type="Proteomes" id="UP000070134">
    <property type="component" value="Chromosome"/>
</dbReference>
<dbReference type="InterPro" id="IPR052205">
    <property type="entry name" value="FliO/MopB"/>
</dbReference>
<keyword evidence="9" id="KW-0282">Flagellum</keyword>
<dbReference type="GO" id="GO:0044781">
    <property type="term" value="P:bacterial-type flagellum organization"/>
    <property type="evidence" value="ECO:0007669"/>
    <property type="project" value="UniProtKB-UniRule"/>
</dbReference>
<dbReference type="InterPro" id="IPR022781">
    <property type="entry name" value="Flagellar_biosynth_FliO"/>
</dbReference>
<organism evidence="9 10">
    <name type="scientific">Sinomonas atrocyanea</name>
    <dbReference type="NCBI Taxonomy" id="37927"/>
    <lineage>
        <taxon>Bacteria</taxon>
        <taxon>Bacillati</taxon>
        <taxon>Actinomycetota</taxon>
        <taxon>Actinomycetes</taxon>
        <taxon>Micrococcales</taxon>
        <taxon>Micrococcaceae</taxon>
        <taxon>Sinomonas</taxon>
    </lineage>
</organism>
<evidence type="ECO:0000256" key="7">
    <source>
        <dbReference type="RuleBase" id="RU362064"/>
    </source>
</evidence>
<evidence type="ECO:0000256" key="8">
    <source>
        <dbReference type="SAM" id="MobiDB-lite"/>
    </source>
</evidence>
<dbReference type="PANTHER" id="PTHR38766:SF1">
    <property type="entry name" value="FLAGELLAR PROTEIN FLIO"/>
    <property type="match status" value="1"/>
</dbReference>
<keyword evidence="2 7" id="KW-0812">Transmembrane</keyword>
<evidence type="ECO:0000256" key="1">
    <source>
        <dbReference type="ARBA" id="ARBA00022475"/>
    </source>
</evidence>
<name>A0A126ZW70_9MICC</name>
<dbReference type="GO" id="GO:0005886">
    <property type="term" value="C:plasma membrane"/>
    <property type="evidence" value="ECO:0007669"/>
    <property type="project" value="UniProtKB-SubCell"/>
</dbReference>
<dbReference type="EMBL" id="CP014518">
    <property type="protein sequence ID" value="AMM31429.1"/>
    <property type="molecule type" value="Genomic_DNA"/>
</dbReference>
<keyword evidence="4 7" id="KW-0472">Membrane</keyword>
<comment type="subcellular location">
    <subcellularLocation>
        <location evidence="7">Cell membrane</location>
    </subcellularLocation>
    <subcellularLocation>
        <location evidence="7">Bacterial flagellum basal body</location>
    </subcellularLocation>
</comment>
<dbReference type="GO" id="GO:0009425">
    <property type="term" value="C:bacterial-type flagellum basal body"/>
    <property type="evidence" value="ECO:0007669"/>
    <property type="project" value="UniProtKB-SubCell"/>
</dbReference>
<evidence type="ECO:0000313" key="9">
    <source>
        <dbReference type="EMBL" id="AMM31429.1"/>
    </source>
</evidence>